<dbReference type="InterPro" id="IPR018456">
    <property type="entry name" value="PTR2_symporter_CS"/>
</dbReference>
<evidence type="ECO:0000313" key="9">
    <source>
        <dbReference type="EMBL" id="CAJ1935196.1"/>
    </source>
</evidence>
<dbReference type="InterPro" id="IPR036259">
    <property type="entry name" value="MFS_trans_sf"/>
</dbReference>
<comment type="caution">
    <text evidence="9">The sequence shown here is derived from an EMBL/GenBank/DDBJ whole genome shotgun (WGS) entry which is preliminary data.</text>
</comment>
<dbReference type="GO" id="GO:0006857">
    <property type="term" value="P:oligopeptide transport"/>
    <property type="evidence" value="ECO:0007669"/>
    <property type="project" value="InterPro"/>
</dbReference>
<evidence type="ECO:0000256" key="1">
    <source>
        <dbReference type="ARBA" id="ARBA00004141"/>
    </source>
</evidence>
<keyword evidence="10" id="KW-1185">Reference proteome</keyword>
<feature type="transmembrane region" description="Helical" evidence="8">
    <location>
        <begin position="544"/>
        <end position="563"/>
    </location>
</feature>
<dbReference type="GO" id="GO:0016020">
    <property type="term" value="C:membrane"/>
    <property type="evidence" value="ECO:0007669"/>
    <property type="project" value="UniProtKB-SubCell"/>
</dbReference>
<feature type="transmembrane region" description="Helical" evidence="8">
    <location>
        <begin position="91"/>
        <end position="110"/>
    </location>
</feature>
<feature type="transmembrane region" description="Helical" evidence="8">
    <location>
        <begin position="256"/>
        <end position="275"/>
    </location>
</feature>
<dbReference type="AlphaFoldDB" id="A0AAD2FFT6"/>
<dbReference type="GO" id="GO:0022857">
    <property type="term" value="F:transmembrane transporter activity"/>
    <property type="evidence" value="ECO:0007669"/>
    <property type="project" value="InterPro"/>
</dbReference>
<feature type="region of interest" description="Disordered" evidence="7">
    <location>
        <begin position="1"/>
        <end position="25"/>
    </location>
</feature>
<protein>
    <submittedName>
        <fullName evidence="9">Uncharacterized protein</fullName>
    </submittedName>
</protein>
<evidence type="ECO:0000256" key="6">
    <source>
        <dbReference type="RuleBase" id="RU003755"/>
    </source>
</evidence>
<dbReference type="Pfam" id="PF00854">
    <property type="entry name" value="PTR2"/>
    <property type="match status" value="1"/>
</dbReference>
<keyword evidence="5 8" id="KW-0472">Membrane</keyword>
<proteinExistence type="inferred from homology"/>
<dbReference type="Proteomes" id="UP001295423">
    <property type="component" value="Unassembled WGS sequence"/>
</dbReference>
<evidence type="ECO:0000256" key="3">
    <source>
        <dbReference type="ARBA" id="ARBA00022692"/>
    </source>
</evidence>
<evidence type="ECO:0000256" key="4">
    <source>
        <dbReference type="ARBA" id="ARBA00022989"/>
    </source>
</evidence>
<dbReference type="PANTHER" id="PTHR11654">
    <property type="entry name" value="OLIGOPEPTIDE TRANSPORTER-RELATED"/>
    <property type="match status" value="1"/>
</dbReference>
<dbReference type="EMBL" id="CAKOGP040000446">
    <property type="protein sequence ID" value="CAJ1935196.1"/>
    <property type="molecule type" value="Genomic_DNA"/>
</dbReference>
<organism evidence="9 10">
    <name type="scientific">Cylindrotheca closterium</name>
    <dbReference type="NCBI Taxonomy" id="2856"/>
    <lineage>
        <taxon>Eukaryota</taxon>
        <taxon>Sar</taxon>
        <taxon>Stramenopiles</taxon>
        <taxon>Ochrophyta</taxon>
        <taxon>Bacillariophyta</taxon>
        <taxon>Bacillariophyceae</taxon>
        <taxon>Bacillariophycidae</taxon>
        <taxon>Bacillariales</taxon>
        <taxon>Bacillariaceae</taxon>
        <taxon>Cylindrotheca</taxon>
    </lineage>
</organism>
<feature type="transmembrane region" description="Helical" evidence="8">
    <location>
        <begin position="476"/>
        <end position="500"/>
    </location>
</feature>
<comment type="subcellular location">
    <subcellularLocation>
        <location evidence="1 6">Membrane</location>
        <topology evidence="1 6">Multi-pass membrane protein</topology>
    </subcellularLocation>
</comment>
<evidence type="ECO:0000256" key="8">
    <source>
        <dbReference type="SAM" id="Phobius"/>
    </source>
</evidence>
<evidence type="ECO:0000256" key="2">
    <source>
        <dbReference type="ARBA" id="ARBA00005982"/>
    </source>
</evidence>
<evidence type="ECO:0000256" key="5">
    <source>
        <dbReference type="ARBA" id="ARBA00023136"/>
    </source>
</evidence>
<feature type="transmembrane region" description="Helical" evidence="8">
    <location>
        <begin position="512"/>
        <end position="532"/>
    </location>
</feature>
<gene>
    <name evidence="9" type="ORF">CYCCA115_LOCUS4532</name>
</gene>
<dbReference type="SUPFAM" id="SSF103473">
    <property type="entry name" value="MFS general substrate transporter"/>
    <property type="match status" value="1"/>
</dbReference>
<comment type="similarity">
    <text evidence="2 6">Belongs to the major facilitator superfamily. Proton-dependent oligopeptide transporter (POT/PTR) (TC 2.A.17) family.</text>
</comment>
<evidence type="ECO:0000256" key="7">
    <source>
        <dbReference type="SAM" id="MobiDB-lite"/>
    </source>
</evidence>
<feature type="transmembrane region" description="Helical" evidence="8">
    <location>
        <begin position="228"/>
        <end position="250"/>
    </location>
</feature>
<feature type="compositionally biased region" description="Basic and acidic residues" evidence="7">
    <location>
        <begin position="596"/>
        <end position="606"/>
    </location>
</feature>
<evidence type="ECO:0000313" key="10">
    <source>
        <dbReference type="Proteomes" id="UP001295423"/>
    </source>
</evidence>
<sequence length="606" mass="67054">MSDSAETELEMKHRNKSGGGSSLSSLPMMQVEDELLSDSIRIQETSKGFLTPVVWSILACEAAERFAYFGFRAILVLYFKNALQLSETTAIALFAYVASLAYFSPIIGALLADGSWGRYRTIIRFASLYLVGLAILTVGAFLHSNYKQGGTDSSVATELSESELFQKRATTFTGLFFVCIGTGGIKPCVSAFGADQVASQSKGNESHDDNTEHAADEGPSSSLEVQAFFAYFYFCINLGALTSIFLVPIVKARYGFGFAFLAPTIFLFFALVAFLSKRKEYVHHVPGQRGSLGSMFWLCGLLLHERIKEWWRSPQSDYQSIQPSPRTSPPSVEQSNEWTAQQLEDANRTLQILPVLSMLPIFWMLYDQQGSVWTLQASRMHLTFGIEPEQMNVINPVEILLFIPLFDKCIYPSIERLMGRPFTHLSRMAWGMLFCAISFFVSGVLESVLQAQAEANHDDVDSDSNGNGNGKSNISILWQLPQITLLSIAEILLSVTGYDFCYSNSSSSCKALIMALFLMTTAGGDFFAGILYNGLFQDMNRATVMHVCGGLMMLNLLLFLRVAKWWNQCQAELQMTGTLLTSSGGDEVSMQQDEGMGGRKSDVELT</sequence>
<accession>A0AAD2FFT6</accession>
<reference evidence="9" key="1">
    <citation type="submission" date="2023-08" db="EMBL/GenBank/DDBJ databases">
        <authorList>
            <person name="Audoor S."/>
            <person name="Bilcke G."/>
        </authorList>
    </citation>
    <scope>NUCLEOTIDE SEQUENCE</scope>
</reference>
<feature type="region of interest" description="Disordered" evidence="7">
    <location>
        <begin position="317"/>
        <end position="336"/>
    </location>
</feature>
<feature type="transmembrane region" description="Helical" evidence="8">
    <location>
        <begin position="122"/>
        <end position="142"/>
    </location>
</feature>
<keyword evidence="4 8" id="KW-1133">Transmembrane helix</keyword>
<dbReference type="Gene3D" id="1.20.1250.20">
    <property type="entry name" value="MFS general substrate transporter like domains"/>
    <property type="match status" value="1"/>
</dbReference>
<keyword evidence="3 6" id="KW-0812">Transmembrane</keyword>
<feature type="region of interest" description="Disordered" evidence="7">
    <location>
        <begin position="584"/>
        <end position="606"/>
    </location>
</feature>
<dbReference type="PROSITE" id="PS01023">
    <property type="entry name" value="PTR2_2"/>
    <property type="match status" value="1"/>
</dbReference>
<dbReference type="InterPro" id="IPR000109">
    <property type="entry name" value="POT_fam"/>
</dbReference>
<name>A0AAD2FFT6_9STRA</name>
<keyword evidence="6" id="KW-0813">Transport</keyword>
<feature type="transmembrane region" description="Helical" evidence="8">
    <location>
        <begin position="428"/>
        <end position="445"/>
    </location>
</feature>